<dbReference type="InterPro" id="IPR054030">
    <property type="entry name" value="Gp5_Vgr_C"/>
</dbReference>
<evidence type="ECO:0000256" key="1">
    <source>
        <dbReference type="ARBA" id="ARBA00004613"/>
    </source>
</evidence>
<reference evidence="6" key="1">
    <citation type="submission" date="2022-11" db="EMBL/GenBank/DDBJ databases">
        <title>Robbsia betulipollinis sp. nov., isolated from pollen of birch (Betula pendula).</title>
        <authorList>
            <person name="Shi H."/>
            <person name="Ambika Manirajan B."/>
            <person name="Ratering S."/>
            <person name="Geissler-Plaum R."/>
            <person name="Schnell S."/>
        </authorList>
    </citation>
    <scope>NUCLEOTIDE SEQUENCE</scope>
    <source>
        <strain evidence="6">Bb-Pol-6</strain>
    </source>
</reference>
<evidence type="ECO:0000259" key="5">
    <source>
        <dbReference type="Pfam" id="PF22178"/>
    </source>
</evidence>
<accession>A0ABT3ZKC2</accession>
<comment type="similarity">
    <text evidence="2">Belongs to the VgrG protein family.</text>
</comment>
<dbReference type="InterPro" id="IPR050708">
    <property type="entry name" value="T6SS_VgrG/RHS"/>
</dbReference>
<dbReference type="SUPFAM" id="SSF69279">
    <property type="entry name" value="Phage tail proteins"/>
    <property type="match status" value="2"/>
</dbReference>
<evidence type="ECO:0000313" key="6">
    <source>
        <dbReference type="EMBL" id="MCY0386978.1"/>
    </source>
</evidence>
<comment type="subcellular location">
    <subcellularLocation>
        <location evidence="1">Secreted</location>
    </subcellularLocation>
</comment>
<dbReference type="RefSeq" id="WP_267846658.1">
    <property type="nucleotide sequence ID" value="NZ_JAPMXC010000001.1"/>
</dbReference>
<organism evidence="6 7">
    <name type="scientific">Robbsia betulipollinis</name>
    <dbReference type="NCBI Taxonomy" id="2981849"/>
    <lineage>
        <taxon>Bacteria</taxon>
        <taxon>Pseudomonadati</taxon>
        <taxon>Pseudomonadota</taxon>
        <taxon>Betaproteobacteria</taxon>
        <taxon>Burkholderiales</taxon>
        <taxon>Burkholderiaceae</taxon>
        <taxon>Robbsia</taxon>
    </lineage>
</organism>
<dbReference type="SUPFAM" id="SSF69349">
    <property type="entry name" value="Phage fibre proteins"/>
    <property type="match status" value="1"/>
</dbReference>
<name>A0ABT3ZKC2_9BURK</name>
<keyword evidence="7" id="KW-1185">Reference proteome</keyword>
<dbReference type="Pfam" id="PF22178">
    <property type="entry name" value="Gp5_trimer_C"/>
    <property type="match status" value="1"/>
</dbReference>
<dbReference type="Gene3D" id="3.55.50.10">
    <property type="entry name" value="Baseplate protein-like domains"/>
    <property type="match status" value="1"/>
</dbReference>
<dbReference type="EMBL" id="JAPMXC010000001">
    <property type="protein sequence ID" value="MCY0386978.1"/>
    <property type="molecule type" value="Genomic_DNA"/>
</dbReference>
<dbReference type="NCBIfam" id="TIGR01646">
    <property type="entry name" value="vgr_GE"/>
    <property type="match status" value="1"/>
</dbReference>
<gene>
    <name evidence="6" type="primary">tssI</name>
    <name evidence="6" type="ORF">OVY01_06970</name>
</gene>
<protein>
    <submittedName>
        <fullName evidence="6">Type VI secretion system tip protein TssI/VgrG</fullName>
    </submittedName>
</protein>
<evidence type="ECO:0000313" key="7">
    <source>
        <dbReference type="Proteomes" id="UP001082899"/>
    </source>
</evidence>
<dbReference type="Gene3D" id="4.10.220.110">
    <property type="match status" value="1"/>
</dbReference>
<proteinExistence type="inferred from homology"/>
<evidence type="ECO:0000256" key="2">
    <source>
        <dbReference type="ARBA" id="ARBA00005558"/>
    </source>
</evidence>
<dbReference type="InterPro" id="IPR017847">
    <property type="entry name" value="T6SS_RhsGE_Vgr_subset"/>
</dbReference>
<feature type="domain" description="Gp5/Type VI secretion system Vgr protein OB-fold" evidence="4">
    <location>
        <begin position="372"/>
        <end position="439"/>
    </location>
</feature>
<evidence type="ECO:0000259" key="4">
    <source>
        <dbReference type="Pfam" id="PF04717"/>
    </source>
</evidence>
<dbReference type="InterPro" id="IPR006533">
    <property type="entry name" value="T6SS_Vgr_RhsGE"/>
</dbReference>
<dbReference type="Proteomes" id="UP001082899">
    <property type="component" value="Unassembled WGS sequence"/>
</dbReference>
<dbReference type="PANTHER" id="PTHR32305">
    <property type="match status" value="1"/>
</dbReference>
<dbReference type="InterPro" id="IPR037026">
    <property type="entry name" value="Vgr_OB-fold_dom_sf"/>
</dbReference>
<feature type="domain" description="Gp5/Type VI secretion system Vgr C-terminal trimerisation" evidence="5">
    <location>
        <begin position="456"/>
        <end position="566"/>
    </location>
</feature>
<dbReference type="Gene3D" id="2.30.110.50">
    <property type="match status" value="1"/>
</dbReference>
<comment type="caution">
    <text evidence="6">The sequence shown here is derived from an EMBL/GenBank/DDBJ whole genome shotgun (WGS) entry which is preliminary data.</text>
</comment>
<dbReference type="NCBIfam" id="TIGR03361">
    <property type="entry name" value="VI_Rhs_Vgr"/>
    <property type="match status" value="1"/>
</dbReference>
<evidence type="ECO:0000256" key="3">
    <source>
        <dbReference type="ARBA" id="ARBA00022525"/>
    </source>
</evidence>
<dbReference type="InterPro" id="IPR006531">
    <property type="entry name" value="Gp5/Vgr_OB"/>
</dbReference>
<keyword evidence="3" id="KW-0964">Secreted</keyword>
<dbReference type="SUPFAM" id="SSF69255">
    <property type="entry name" value="gp5 N-terminal domain-like"/>
    <property type="match status" value="1"/>
</dbReference>
<dbReference type="Gene3D" id="2.40.50.230">
    <property type="entry name" value="Gp5 N-terminal domain"/>
    <property type="match status" value="1"/>
</dbReference>
<dbReference type="PANTHER" id="PTHR32305:SF15">
    <property type="entry name" value="PROTEIN RHSA-RELATED"/>
    <property type="match status" value="1"/>
</dbReference>
<dbReference type="Pfam" id="PF04717">
    <property type="entry name" value="Phage_base_V"/>
    <property type="match status" value="1"/>
</dbReference>
<dbReference type="Pfam" id="PF05954">
    <property type="entry name" value="Phage_GPD"/>
    <property type="match status" value="1"/>
</dbReference>
<sequence>MNRKFTQDGALLSVTTPFGDDVLLLERFVGREAISEPFQFQLTMRSSNPRLDPDQIVGAPVSVTLSMKTRPRRDFNGIVTRFTHVGGNGTTSRYIADVAPRMWLLTLGNDRRIYQNQTAADIVKQILGAGNVAFEDGLTRTYASRPYCVCYDESPFSFISRLMEEEGIFYFFTFAAGRHTLVLADAASAHPANADVPVLRYLPERRMIGAVDIVSDFDLVCKLVVKTCMLNDYDFQQSATPLLTGAAGRTGRGMSYLYPGKHGALNDGTRLAKSRVDAQQLDSATGRGTSQCHPMAAGTQFRLRGHPRTTLNVAHVVRSVTHHAGDDEYSNAFETFPSSARFQPPRLTPRPVVAGMHTAVVVGPRGEEIWTDALGRVKVQFHWDRFGANDEKSSCWVRVAQIAAGQGWGQLFVPRIGHEVLIAYVDGDPDRPLITGSVYNDTQTPPVPLPGSQTQSVIRSRSSKNGTAGNEIRMEDKLGGEQLFLHAQKDLRIDVENDLTTTLVSGSEVRTLEKGDRTIDVRTGKETHTVEGTRDLAVTGDETHRNGADFVQTVKGNFTLKVSGDLLIDVAGSVKIQSGTTLTSHAGTAMLNRAGMDMKNESGTTLANKAGTTLSNQGLMIESKASTTQVVDGGGVLTLKGGRVEID</sequence>